<feature type="domain" description="SPOR" evidence="3">
    <location>
        <begin position="111"/>
        <end position="189"/>
    </location>
</feature>
<keyword evidence="2" id="KW-0812">Transmembrane</keyword>
<evidence type="ECO:0000256" key="2">
    <source>
        <dbReference type="SAM" id="Phobius"/>
    </source>
</evidence>
<name>A0AA49FMN0_9PROT</name>
<dbReference type="Pfam" id="PF05036">
    <property type="entry name" value="SPOR"/>
    <property type="match status" value="1"/>
</dbReference>
<dbReference type="Proteomes" id="UP001234916">
    <property type="component" value="Chromosome"/>
</dbReference>
<dbReference type="EMBL" id="CP107246">
    <property type="protein sequence ID" value="WIM06588.1"/>
    <property type="molecule type" value="Genomic_DNA"/>
</dbReference>
<dbReference type="GO" id="GO:0032506">
    <property type="term" value="P:cytokinetic process"/>
    <property type="evidence" value="ECO:0007669"/>
    <property type="project" value="TreeGrafter"/>
</dbReference>
<dbReference type="PROSITE" id="PS51724">
    <property type="entry name" value="SPOR"/>
    <property type="match status" value="1"/>
</dbReference>
<dbReference type="PANTHER" id="PTHR38687:SF1">
    <property type="entry name" value="CELL DIVISION PROTEIN DEDD"/>
    <property type="match status" value="1"/>
</dbReference>
<dbReference type="KEGG" id="npv:OHM77_04805"/>
<dbReference type="GO" id="GO:0030428">
    <property type="term" value="C:cell septum"/>
    <property type="evidence" value="ECO:0007669"/>
    <property type="project" value="TreeGrafter"/>
</dbReference>
<keyword evidence="2" id="KW-0472">Membrane</keyword>
<feature type="transmembrane region" description="Helical" evidence="2">
    <location>
        <begin position="26"/>
        <end position="44"/>
    </location>
</feature>
<feature type="region of interest" description="Disordered" evidence="1">
    <location>
        <begin position="144"/>
        <end position="167"/>
    </location>
</feature>
<dbReference type="InterPro" id="IPR052521">
    <property type="entry name" value="Cell_div_SPOR-domain"/>
</dbReference>
<organism evidence="4">
    <name type="scientific">Candidatus Nitricoxidivorans perseverans</name>
    <dbReference type="NCBI Taxonomy" id="2975601"/>
    <lineage>
        <taxon>Bacteria</taxon>
        <taxon>Pseudomonadati</taxon>
        <taxon>Pseudomonadota</taxon>
        <taxon>Betaproteobacteria</taxon>
        <taxon>Nitrosomonadales</taxon>
        <taxon>Sterolibacteriaceae</taxon>
        <taxon>Candidatus Nitricoxidivorans</taxon>
    </lineage>
</organism>
<evidence type="ECO:0000313" key="4">
    <source>
        <dbReference type="EMBL" id="WIM06588.1"/>
    </source>
</evidence>
<dbReference type="PANTHER" id="PTHR38687">
    <property type="entry name" value="CELL DIVISION PROTEIN DEDD-RELATED"/>
    <property type="match status" value="1"/>
</dbReference>
<accession>A0AA49FMN0</accession>
<proteinExistence type="predicted"/>
<dbReference type="InterPro" id="IPR036680">
    <property type="entry name" value="SPOR-like_sf"/>
</dbReference>
<dbReference type="SUPFAM" id="SSF110997">
    <property type="entry name" value="Sporulation related repeat"/>
    <property type="match status" value="1"/>
</dbReference>
<reference evidence="4" key="1">
    <citation type="journal article" date="2023" name="Nat. Microbiol.">
        <title>Enrichment and characterization of a nitric oxide-reducing microbial community in a continuous bioreactor.</title>
        <authorList>
            <person name="Garrido-Amador P."/>
            <person name="Stortenbeker N."/>
            <person name="Wessels H.J.C.T."/>
            <person name="Speth D.R."/>
            <person name="Garcia-Heredia I."/>
            <person name="Kartal B."/>
        </authorList>
    </citation>
    <scope>NUCLEOTIDE SEQUENCE</scope>
    <source>
        <strain evidence="4">MAG1</strain>
    </source>
</reference>
<dbReference type="InterPro" id="IPR007730">
    <property type="entry name" value="SPOR-like_dom"/>
</dbReference>
<evidence type="ECO:0000256" key="1">
    <source>
        <dbReference type="SAM" id="MobiDB-lite"/>
    </source>
</evidence>
<sequence length="189" mass="19993">MAQSCPTPDASPDAQLELKKRARRRLVGAAALALLAAIVLPMVMDHEPKQPAQDIQIRIPSQDRQDGGGFTSRILPAKPAATPLPPVESVAEAPPPPPKAEEARSAVPGADSAGEQWAVQLGAYKDAGNVRMLTAKIRQMGLPSYTEEFESPQGVRTRVRAGPFPSRDAAEKAQARIRAIGVSGPVAPK</sequence>
<dbReference type="Gene3D" id="3.30.70.1070">
    <property type="entry name" value="Sporulation related repeat"/>
    <property type="match status" value="1"/>
</dbReference>
<dbReference type="GO" id="GO:0032153">
    <property type="term" value="C:cell division site"/>
    <property type="evidence" value="ECO:0007669"/>
    <property type="project" value="TreeGrafter"/>
</dbReference>
<gene>
    <name evidence="4" type="ORF">OHM77_04805</name>
</gene>
<dbReference type="AlphaFoldDB" id="A0AA49FMN0"/>
<feature type="compositionally biased region" description="Low complexity" evidence="1">
    <location>
        <begin position="75"/>
        <end position="92"/>
    </location>
</feature>
<feature type="region of interest" description="Disordered" evidence="1">
    <location>
        <begin position="57"/>
        <end position="111"/>
    </location>
</feature>
<protein>
    <submittedName>
        <fullName evidence="4">SPOR domain-containing protein</fullName>
    </submittedName>
</protein>
<dbReference type="GO" id="GO:0042834">
    <property type="term" value="F:peptidoglycan binding"/>
    <property type="evidence" value="ECO:0007669"/>
    <property type="project" value="InterPro"/>
</dbReference>
<evidence type="ECO:0000259" key="3">
    <source>
        <dbReference type="PROSITE" id="PS51724"/>
    </source>
</evidence>
<keyword evidence="2" id="KW-1133">Transmembrane helix</keyword>